<accession>A0A2R6C3Q1</accession>
<name>A0A2R6C3Q1_9ARCH</name>
<sequence>MNIYSLCAIDDLCAPLNFFKLCEKRFASSKVVFRLPNGSIAQNDSRHDSKALSSFSTEA</sequence>
<dbReference type="AlphaFoldDB" id="A0A2R6C3Q1"/>
<feature type="region of interest" description="Disordered" evidence="1">
    <location>
        <begin position="39"/>
        <end position="59"/>
    </location>
</feature>
<dbReference type="EMBL" id="NEXO01000027">
    <property type="protein sequence ID" value="PSO05521.1"/>
    <property type="molecule type" value="Genomic_DNA"/>
</dbReference>
<dbReference type="Proteomes" id="UP000241886">
    <property type="component" value="Unassembled WGS sequence"/>
</dbReference>
<protein>
    <submittedName>
        <fullName evidence="2">Uncharacterized protein</fullName>
    </submittedName>
</protein>
<organism evidence="2 3">
    <name type="scientific">Candidatus Marsarchaeota G2 archaeon ECH_B_SAG-G16</name>
    <dbReference type="NCBI Taxonomy" id="1978167"/>
    <lineage>
        <taxon>Archaea</taxon>
        <taxon>Candidatus Marsarchaeota</taxon>
        <taxon>Candidatus Marsarchaeota group 2</taxon>
    </lineage>
</organism>
<reference evidence="2 3" key="1">
    <citation type="submission" date="2017-04" db="EMBL/GenBank/DDBJ databases">
        <title>Novel microbial lineages endemic to geothermal iron-oxide mats fill important gaps in the evolutionary history of Archaea.</title>
        <authorList>
            <person name="Jay Z.J."/>
            <person name="Beam J.P."/>
            <person name="Dlakic M."/>
            <person name="Rusch D.B."/>
            <person name="Kozubal M.A."/>
            <person name="Inskeep W.P."/>
        </authorList>
    </citation>
    <scope>NUCLEOTIDE SEQUENCE [LARGE SCALE GENOMIC DNA]</scope>
    <source>
        <strain evidence="2">ECH_B_SAG-G16</strain>
    </source>
</reference>
<comment type="caution">
    <text evidence="2">The sequence shown here is derived from an EMBL/GenBank/DDBJ whole genome shotgun (WGS) entry which is preliminary data.</text>
</comment>
<evidence type="ECO:0000313" key="2">
    <source>
        <dbReference type="EMBL" id="PSO05521.1"/>
    </source>
</evidence>
<proteinExistence type="predicted"/>
<evidence type="ECO:0000256" key="1">
    <source>
        <dbReference type="SAM" id="MobiDB-lite"/>
    </source>
</evidence>
<evidence type="ECO:0000313" key="3">
    <source>
        <dbReference type="Proteomes" id="UP000241886"/>
    </source>
</evidence>
<gene>
    <name evidence="2" type="ORF">B9Q13_01705</name>
</gene>